<dbReference type="GO" id="GO:0006950">
    <property type="term" value="P:response to stress"/>
    <property type="evidence" value="ECO:0007669"/>
    <property type="project" value="UniProtKB-ARBA"/>
</dbReference>
<dbReference type="Pfam" id="PF03819">
    <property type="entry name" value="MazG"/>
    <property type="match status" value="1"/>
</dbReference>
<dbReference type="GO" id="GO:0047429">
    <property type="term" value="F:nucleoside triphosphate diphosphatase activity"/>
    <property type="evidence" value="ECO:0007669"/>
    <property type="project" value="TreeGrafter"/>
</dbReference>
<dbReference type="RefSeq" id="WP_092349889.1">
    <property type="nucleotide sequence ID" value="NZ_FNQN01000009.1"/>
</dbReference>
<gene>
    <name evidence="2" type="ORF">SAMN05660420_02798</name>
</gene>
<dbReference type="Proteomes" id="UP000199409">
    <property type="component" value="Unassembled WGS sequence"/>
</dbReference>
<dbReference type="OrthoDB" id="9808939at2"/>
<protein>
    <submittedName>
        <fullName evidence="2">ATP diphosphatase</fullName>
    </submittedName>
</protein>
<dbReference type="InterPro" id="IPR004518">
    <property type="entry name" value="MazG-like_dom"/>
</dbReference>
<feature type="domain" description="NTP pyrophosphohydrolase MazG-like" evidence="1">
    <location>
        <begin position="32"/>
        <end position="105"/>
    </location>
</feature>
<evidence type="ECO:0000313" key="3">
    <source>
        <dbReference type="Proteomes" id="UP000199409"/>
    </source>
</evidence>
<dbReference type="InterPro" id="IPR011551">
    <property type="entry name" value="NTP_PyrPHydrolase_MazG"/>
</dbReference>
<reference evidence="2 3" key="1">
    <citation type="submission" date="2016-10" db="EMBL/GenBank/DDBJ databases">
        <authorList>
            <person name="de Groot N.N."/>
        </authorList>
    </citation>
    <scope>NUCLEOTIDE SEQUENCE [LARGE SCALE GENOMIC DNA]</scope>
    <source>
        <strain evidence="2 3">DSM 7343</strain>
    </source>
</reference>
<accession>A0A1H4D3D1</accession>
<name>A0A1H4D3D1_9BACT</name>
<dbReference type="PANTHER" id="PTHR30522:SF0">
    <property type="entry name" value="NUCLEOSIDE TRIPHOSPHATE PYROPHOSPHOHYDROLASE"/>
    <property type="match status" value="1"/>
</dbReference>
<proteinExistence type="predicted"/>
<dbReference type="Gene3D" id="1.10.287.1080">
    <property type="entry name" value="MazG-like"/>
    <property type="match status" value="2"/>
</dbReference>
<dbReference type="NCBIfam" id="TIGR00444">
    <property type="entry name" value="mazG"/>
    <property type="match status" value="1"/>
</dbReference>
<dbReference type="AlphaFoldDB" id="A0A1H4D3D1"/>
<dbReference type="SUPFAM" id="SSF101386">
    <property type="entry name" value="all-alpha NTP pyrophosphatases"/>
    <property type="match status" value="1"/>
</dbReference>
<dbReference type="GO" id="GO:0046076">
    <property type="term" value="P:dTTP catabolic process"/>
    <property type="evidence" value="ECO:0007669"/>
    <property type="project" value="TreeGrafter"/>
</dbReference>
<dbReference type="GO" id="GO:0046047">
    <property type="term" value="P:TTP catabolic process"/>
    <property type="evidence" value="ECO:0007669"/>
    <property type="project" value="TreeGrafter"/>
</dbReference>
<dbReference type="EMBL" id="FNQN01000009">
    <property type="protein sequence ID" value="SEA66822.1"/>
    <property type="molecule type" value="Genomic_DNA"/>
</dbReference>
<dbReference type="STRING" id="37625.SAMN05660420_02798"/>
<dbReference type="CDD" id="cd11528">
    <property type="entry name" value="NTP-PPase_MazG_Nterm"/>
    <property type="match status" value="1"/>
</dbReference>
<evidence type="ECO:0000259" key="1">
    <source>
        <dbReference type="Pfam" id="PF03819"/>
    </source>
</evidence>
<dbReference type="FunFam" id="1.10.287.1080:FF:000001">
    <property type="entry name" value="Nucleoside triphosphate pyrophosphohydrolase"/>
    <property type="match status" value="1"/>
</dbReference>
<dbReference type="GO" id="GO:0046052">
    <property type="term" value="P:UTP catabolic process"/>
    <property type="evidence" value="ECO:0007669"/>
    <property type="project" value="TreeGrafter"/>
</dbReference>
<dbReference type="GO" id="GO:0006203">
    <property type="term" value="P:dGTP catabolic process"/>
    <property type="evidence" value="ECO:0007669"/>
    <property type="project" value="TreeGrafter"/>
</dbReference>
<dbReference type="GO" id="GO:0046081">
    <property type="term" value="P:dUTP catabolic process"/>
    <property type="evidence" value="ECO:0007669"/>
    <property type="project" value="TreeGrafter"/>
</dbReference>
<organism evidence="2 3">
    <name type="scientific">Desulfuromusa kysingii</name>
    <dbReference type="NCBI Taxonomy" id="37625"/>
    <lineage>
        <taxon>Bacteria</taxon>
        <taxon>Pseudomonadati</taxon>
        <taxon>Thermodesulfobacteriota</taxon>
        <taxon>Desulfuromonadia</taxon>
        <taxon>Desulfuromonadales</taxon>
        <taxon>Geopsychrobacteraceae</taxon>
        <taxon>Desulfuromusa</taxon>
    </lineage>
</organism>
<dbReference type="PANTHER" id="PTHR30522">
    <property type="entry name" value="NUCLEOSIDE TRIPHOSPHATE PYROPHOSPHOHYDROLASE"/>
    <property type="match status" value="1"/>
</dbReference>
<dbReference type="InterPro" id="IPR048015">
    <property type="entry name" value="NTP-PPase_MazG-like_N"/>
</dbReference>
<evidence type="ECO:0000313" key="2">
    <source>
        <dbReference type="EMBL" id="SEA66822.1"/>
    </source>
</evidence>
<sequence>MKTKSITDEMTKLSEIMTALRAPDGCPWDRKQTAATLKPYILEEAYELIDAISKNDTAEIRDELGDLLFQVVFIAQIYNEKQQFDLADVALSISNKMIRRHPHVFAGENVNDHAKRWDEIKQQERVTKGGKNKLMDRIPENLPALKVATKVASKIEKQDLNAQIDKIQKKLLRLKIPTEELTINQDKINHILADILFATVQIAKSLNCDAEDILRMKTIQVMTQSDT</sequence>
<keyword evidence="3" id="KW-1185">Reference proteome</keyword>
<dbReference type="NCBIfam" id="NF007113">
    <property type="entry name" value="PRK09562.1"/>
    <property type="match status" value="1"/>
</dbReference>
<dbReference type="GO" id="GO:0046061">
    <property type="term" value="P:dATP catabolic process"/>
    <property type="evidence" value="ECO:0007669"/>
    <property type="project" value="TreeGrafter"/>
</dbReference>